<dbReference type="InterPro" id="IPR036864">
    <property type="entry name" value="Zn2-C6_fun-type_DNA-bd_sf"/>
</dbReference>
<gene>
    <name evidence="7" type="ORF">FB567DRAFT_328674</name>
</gene>
<proteinExistence type="predicted"/>
<dbReference type="GO" id="GO:0000978">
    <property type="term" value="F:RNA polymerase II cis-regulatory region sequence-specific DNA binding"/>
    <property type="evidence" value="ECO:0007669"/>
    <property type="project" value="TreeGrafter"/>
</dbReference>
<keyword evidence="4" id="KW-0539">Nucleus</keyword>
<evidence type="ECO:0000313" key="8">
    <source>
        <dbReference type="Proteomes" id="UP000813461"/>
    </source>
</evidence>
<protein>
    <submittedName>
        <fullName evidence="7">Fungal-specific transcription factor domain-containing protein</fullName>
    </submittedName>
</protein>
<keyword evidence="1" id="KW-0479">Metal-binding</keyword>
<feature type="domain" description="Zn(2)-C6 fungal-type" evidence="6">
    <location>
        <begin position="56"/>
        <end position="85"/>
    </location>
</feature>
<dbReference type="PROSITE" id="PS50048">
    <property type="entry name" value="ZN2_CY6_FUNGAL_2"/>
    <property type="match status" value="1"/>
</dbReference>
<feature type="compositionally biased region" description="Polar residues" evidence="5">
    <location>
        <begin position="226"/>
        <end position="239"/>
    </location>
</feature>
<feature type="region of interest" description="Disordered" evidence="5">
    <location>
        <begin position="212"/>
        <end position="239"/>
    </location>
</feature>
<keyword evidence="8" id="KW-1185">Reference proteome</keyword>
<dbReference type="Gene3D" id="4.10.240.10">
    <property type="entry name" value="Zn(2)-C6 fungal-type DNA-binding domain"/>
    <property type="match status" value="1"/>
</dbReference>
<dbReference type="Pfam" id="PF04082">
    <property type="entry name" value="Fungal_trans"/>
    <property type="match status" value="1"/>
</dbReference>
<feature type="region of interest" description="Disordered" evidence="5">
    <location>
        <begin position="1"/>
        <end position="54"/>
    </location>
</feature>
<dbReference type="OrthoDB" id="3798914at2759"/>
<dbReference type="AlphaFoldDB" id="A0A8K0W0Z6"/>
<dbReference type="SUPFAM" id="SSF57701">
    <property type="entry name" value="Zn2/Cys6 DNA-binding domain"/>
    <property type="match status" value="1"/>
</dbReference>
<accession>A0A8K0W0Z6</accession>
<dbReference type="PANTHER" id="PTHR47424">
    <property type="entry name" value="REGULATORY PROTEIN GAL4"/>
    <property type="match status" value="1"/>
</dbReference>
<sequence length="841" mass="94732">MENSPSDTGIGSLDQESAEIENLALSSLSSQHAASPTHAEPLPNGKRKREKYTGKACGPCKKRKIKCGGGTPCVACVRRKRPCTSSDPEPPRPQSTDLEQSNTTEAEPVRILQNRMAALESQLTTLNQALLRMAPILESNESNTGFANSERQSQQWTHRNATPRSTTSGVSPKDGLTFVSGKNGASTTLAGETSVVHALRRVEDQLGLPIAEDRGSVPRTPPMTPMISTSRDWNDTNTPQKVPQLLRKYGITPNRQEWDVYLETFLVEVYPLYPFLSEEMFREMYEELWNSIDADTTNDHAVQALLVLANGRCATSSRIQSDAGSNSAGWSLYRAAMEMQGSLLDTVNDDSNPLSSLHSLTLVVIYLLRLDATERAQKVLSLAIVHAHHLGIHLNQIHANIPETQSVLFKRVWWCMYVLDRRLALVLGRPFLIHDNNIHIDIEDSLELQQKTDNHDLERPDRNAAPERTEQSPVHYLHVMVGYSRVVGKVWETLFGSKSCEDDNPHIYEYLDCLVHDWMGSVPEFLLCDADDVHRSSIPLTQALFKQRFLIRLRYLSILNVIRSPIRRFKTRTAAKLANDIEAEAICLRQARCIVDMFAQCSLADGVYGFPFLPYLLESTIVMLACLTRLPYLKQAYRKTIESAMDMLMKFYRKTWVSGKVARIIFQLSKIIPHVFAGTNAVPSNTAPKAHDMTRTESENIGFFNEGAPVTSETLPANPANRHFRTPSDAWVQNNRPQDVWHAKRPEPNVPTFRHDYHENFSIEQSVPEHDQAEFSFQFDDFPFELGLTNTAPQNPVLPGHNNLRSSVRPEVSAGQSVDAYNMDWLQELIGQDGRNLFEFS</sequence>
<name>A0A8K0W0Z6_9PLEO</name>
<dbReference type="PROSITE" id="PS00463">
    <property type="entry name" value="ZN2_CY6_FUNGAL_1"/>
    <property type="match status" value="1"/>
</dbReference>
<dbReference type="InterPro" id="IPR001138">
    <property type="entry name" value="Zn2Cys6_DnaBD"/>
</dbReference>
<feature type="compositionally biased region" description="Low complexity" evidence="5">
    <location>
        <begin position="23"/>
        <end position="35"/>
    </location>
</feature>
<evidence type="ECO:0000256" key="1">
    <source>
        <dbReference type="ARBA" id="ARBA00022723"/>
    </source>
</evidence>
<dbReference type="InterPro" id="IPR051127">
    <property type="entry name" value="Fungal_SecMet_Regulators"/>
</dbReference>
<dbReference type="GO" id="GO:0000435">
    <property type="term" value="P:positive regulation of transcription from RNA polymerase II promoter by galactose"/>
    <property type="evidence" value="ECO:0007669"/>
    <property type="project" value="TreeGrafter"/>
</dbReference>
<organism evidence="7 8">
    <name type="scientific">Paraphoma chrysanthemicola</name>
    <dbReference type="NCBI Taxonomy" id="798071"/>
    <lineage>
        <taxon>Eukaryota</taxon>
        <taxon>Fungi</taxon>
        <taxon>Dikarya</taxon>
        <taxon>Ascomycota</taxon>
        <taxon>Pezizomycotina</taxon>
        <taxon>Dothideomycetes</taxon>
        <taxon>Pleosporomycetidae</taxon>
        <taxon>Pleosporales</taxon>
        <taxon>Pleosporineae</taxon>
        <taxon>Phaeosphaeriaceae</taxon>
        <taxon>Paraphoma</taxon>
    </lineage>
</organism>
<evidence type="ECO:0000313" key="7">
    <source>
        <dbReference type="EMBL" id="KAH7089245.1"/>
    </source>
</evidence>
<evidence type="ECO:0000256" key="5">
    <source>
        <dbReference type="SAM" id="MobiDB-lite"/>
    </source>
</evidence>
<dbReference type="Pfam" id="PF00172">
    <property type="entry name" value="Zn_clus"/>
    <property type="match status" value="1"/>
</dbReference>
<dbReference type="Proteomes" id="UP000813461">
    <property type="component" value="Unassembled WGS sequence"/>
</dbReference>
<feature type="region of interest" description="Disordered" evidence="5">
    <location>
        <begin position="142"/>
        <end position="186"/>
    </location>
</feature>
<evidence type="ECO:0000256" key="3">
    <source>
        <dbReference type="ARBA" id="ARBA00023163"/>
    </source>
</evidence>
<dbReference type="EMBL" id="JAGMVJ010000007">
    <property type="protein sequence ID" value="KAH7089245.1"/>
    <property type="molecule type" value="Genomic_DNA"/>
</dbReference>
<dbReference type="InterPro" id="IPR007219">
    <property type="entry name" value="XnlR_reg_dom"/>
</dbReference>
<dbReference type="PANTHER" id="PTHR47424:SF12">
    <property type="entry name" value="TRANSCRIPTION FACTOR ASQA"/>
    <property type="match status" value="1"/>
</dbReference>
<dbReference type="GO" id="GO:0006351">
    <property type="term" value="P:DNA-templated transcription"/>
    <property type="evidence" value="ECO:0007669"/>
    <property type="project" value="InterPro"/>
</dbReference>
<evidence type="ECO:0000256" key="4">
    <source>
        <dbReference type="ARBA" id="ARBA00023242"/>
    </source>
</evidence>
<feature type="compositionally biased region" description="Polar residues" evidence="5">
    <location>
        <begin position="142"/>
        <end position="170"/>
    </location>
</feature>
<dbReference type="SMART" id="SM00066">
    <property type="entry name" value="GAL4"/>
    <property type="match status" value="1"/>
</dbReference>
<keyword evidence="3" id="KW-0804">Transcription</keyword>
<dbReference type="CDD" id="cd00067">
    <property type="entry name" value="GAL4"/>
    <property type="match status" value="1"/>
</dbReference>
<keyword evidence="2" id="KW-0805">Transcription regulation</keyword>
<evidence type="ECO:0000259" key="6">
    <source>
        <dbReference type="PROSITE" id="PS50048"/>
    </source>
</evidence>
<reference evidence="7" key="1">
    <citation type="journal article" date="2021" name="Nat. Commun.">
        <title>Genetic determinants of endophytism in the Arabidopsis root mycobiome.</title>
        <authorList>
            <person name="Mesny F."/>
            <person name="Miyauchi S."/>
            <person name="Thiergart T."/>
            <person name="Pickel B."/>
            <person name="Atanasova L."/>
            <person name="Karlsson M."/>
            <person name="Huettel B."/>
            <person name="Barry K.W."/>
            <person name="Haridas S."/>
            <person name="Chen C."/>
            <person name="Bauer D."/>
            <person name="Andreopoulos W."/>
            <person name="Pangilinan J."/>
            <person name="LaButti K."/>
            <person name="Riley R."/>
            <person name="Lipzen A."/>
            <person name="Clum A."/>
            <person name="Drula E."/>
            <person name="Henrissat B."/>
            <person name="Kohler A."/>
            <person name="Grigoriev I.V."/>
            <person name="Martin F.M."/>
            <person name="Hacquard S."/>
        </authorList>
    </citation>
    <scope>NUCLEOTIDE SEQUENCE</scope>
    <source>
        <strain evidence="7">MPI-SDFR-AT-0120</strain>
    </source>
</reference>
<dbReference type="GO" id="GO:0005634">
    <property type="term" value="C:nucleus"/>
    <property type="evidence" value="ECO:0007669"/>
    <property type="project" value="TreeGrafter"/>
</dbReference>
<dbReference type="SMART" id="SM00906">
    <property type="entry name" value="Fungal_trans"/>
    <property type="match status" value="1"/>
</dbReference>
<dbReference type="GO" id="GO:0000981">
    <property type="term" value="F:DNA-binding transcription factor activity, RNA polymerase II-specific"/>
    <property type="evidence" value="ECO:0007669"/>
    <property type="project" value="InterPro"/>
</dbReference>
<comment type="caution">
    <text evidence="7">The sequence shown here is derived from an EMBL/GenBank/DDBJ whole genome shotgun (WGS) entry which is preliminary data.</text>
</comment>
<dbReference type="CDD" id="cd12148">
    <property type="entry name" value="fungal_TF_MHR"/>
    <property type="match status" value="1"/>
</dbReference>
<evidence type="ECO:0000256" key="2">
    <source>
        <dbReference type="ARBA" id="ARBA00023015"/>
    </source>
</evidence>
<feature type="region of interest" description="Disordered" evidence="5">
    <location>
        <begin position="81"/>
        <end position="105"/>
    </location>
</feature>
<feature type="compositionally biased region" description="Polar residues" evidence="5">
    <location>
        <begin position="94"/>
        <end position="105"/>
    </location>
</feature>
<dbReference type="GO" id="GO:0008270">
    <property type="term" value="F:zinc ion binding"/>
    <property type="evidence" value="ECO:0007669"/>
    <property type="project" value="InterPro"/>
</dbReference>